<dbReference type="InterPro" id="IPR010985">
    <property type="entry name" value="Ribbon_hlx_hlx"/>
</dbReference>
<dbReference type="Proteomes" id="UP000718564">
    <property type="component" value="Unassembled WGS sequence"/>
</dbReference>
<dbReference type="InterPro" id="IPR014795">
    <property type="entry name" value="TacA_1-like"/>
</dbReference>
<comment type="caution">
    <text evidence="3">The sequence shown here is derived from an EMBL/GenBank/DDBJ whole genome shotgun (WGS) entry which is preliminary data.</text>
</comment>
<gene>
    <name evidence="3" type="ORF">DP116_04335</name>
</gene>
<keyword evidence="1" id="KW-1277">Toxin-antitoxin system</keyword>
<dbReference type="EMBL" id="QMEB01000019">
    <property type="protein sequence ID" value="NMG18715.1"/>
    <property type="molecule type" value="Genomic_DNA"/>
</dbReference>
<organism evidence="3 4">
    <name type="scientific">Brasilonema bromeliae SPC951</name>
    <dbReference type="NCBI Taxonomy" id="385972"/>
    <lineage>
        <taxon>Bacteria</taxon>
        <taxon>Bacillati</taxon>
        <taxon>Cyanobacteriota</taxon>
        <taxon>Cyanophyceae</taxon>
        <taxon>Nostocales</taxon>
        <taxon>Scytonemataceae</taxon>
        <taxon>Brasilonema</taxon>
        <taxon>Bromeliae group (in: Brasilonema)</taxon>
    </lineage>
</organism>
<proteinExistence type="inferred from homology"/>
<dbReference type="Gene3D" id="1.20.5.780">
    <property type="entry name" value="Single helix bin"/>
    <property type="match status" value="1"/>
</dbReference>
<evidence type="ECO:0000313" key="4">
    <source>
        <dbReference type="Proteomes" id="UP000718564"/>
    </source>
</evidence>
<dbReference type="SUPFAM" id="SSF47598">
    <property type="entry name" value="Ribbon-helix-helix"/>
    <property type="match status" value="1"/>
</dbReference>
<sequence length="95" mass="10933">MSELSSAKDCRIDLRVTQEQKELLERAASLKGISLSAYTLFHVLPAAKQDIDTHERLVLSNRDRDLFMSVMENPPELKGKLKSAIHKYRKKYDKS</sequence>
<comment type="similarity">
    <text evidence="2">Belongs to the TacA antitoxin family.</text>
</comment>
<evidence type="ECO:0000313" key="3">
    <source>
        <dbReference type="EMBL" id="NMG18715.1"/>
    </source>
</evidence>
<name>A0ABX1P2Z4_9CYAN</name>
<dbReference type="Pfam" id="PF08681">
    <property type="entry name" value="TacA1"/>
    <property type="match status" value="1"/>
</dbReference>
<accession>A0ABX1P2Z4</accession>
<evidence type="ECO:0000256" key="1">
    <source>
        <dbReference type="ARBA" id="ARBA00022649"/>
    </source>
</evidence>
<dbReference type="PANTHER" id="PTHR35401">
    <property type="entry name" value="COPG FAMILY HELIX-TURN-HELIX PROTEIN-RELATED-RELATED"/>
    <property type="match status" value="1"/>
</dbReference>
<dbReference type="PANTHER" id="PTHR35401:SF2">
    <property type="entry name" value="ABC-TYPE TRANSPORT SYSTEM"/>
    <property type="match status" value="1"/>
</dbReference>
<keyword evidence="4" id="KW-1185">Reference proteome</keyword>
<dbReference type="RefSeq" id="WP_169154002.1">
    <property type="nucleotide sequence ID" value="NZ_CAWPJE010000353.1"/>
</dbReference>
<evidence type="ECO:0000256" key="2">
    <source>
        <dbReference type="ARBA" id="ARBA00049988"/>
    </source>
</evidence>
<reference evidence="3 4" key="1">
    <citation type="submission" date="2018-06" db="EMBL/GenBank/DDBJ databases">
        <title>Comparative genomics of Brasilonema spp. strains.</title>
        <authorList>
            <person name="Alvarenga D.O."/>
            <person name="Fiore M.F."/>
            <person name="Varani A.M."/>
        </authorList>
    </citation>
    <scope>NUCLEOTIDE SEQUENCE [LARGE SCALE GENOMIC DNA]</scope>
    <source>
        <strain evidence="3 4">SPC951</strain>
    </source>
</reference>
<protein>
    <submittedName>
        <fullName evidence="3">DUF1778 domain-containing protein</fullName>
    </submittedName>
</protein>